<dbReference type="GO" id="GO:0008081">
    <property type="term" value="F:phosphoric diester hydrolase activity"/>
    <property type="evidence" value="ECO:0007669"/>
    <property type="project" value="InterPro"/>
</dbReference>
<keyword evidence="3" id="KW-1185">Reference proteome</keyword>
<dbReference type="EMBL" id="JABCRE010000003">
    <property type="protein sequence ID" value="NMW32847.1"/>
    <property type="molecule type" value="Genomic_DNA"/>
</dbReference>
<gene>
    <name evidence="2" type="ORF">HKD42_12320</name>
</gene>
<dbReference type="SUPFAM" id="SSF51695">
    <property type="entry name" value="PLC-like phosphodiesterases"/>
    <property type="match status" value="1"/>
</dbReference>
<dbReference type="Pfam" id="PF03009">
    <property type="entry name" value="GDPD"/>
    <property type="match status" value="1"/>
</dbReference>
<organism evidence="2 3">
    <name type="scientific">Pontixanthobacter rizhaonensis</name>
    <dbReference type="NCBI Taxonomy" id="2730337"/>
    <lineage>
        <taxon>Bacteria</taxon>
        <taxon>Pseudomonadati</taxon>
        <taxon>Pseudomonadota</taxon>
        <taxon>Alphaproteobacteria</taxon>
        <taxon>Sphingomonadales</taxon>
        <taxon>Erythrobacteraceae</taxon>
        <taxon>Pontixanthobacter</taxon>
    </lineage>
</organism>
<dbReference type="PANTHER" id="PTHR46211">
    <property type="entry name" value="GLYCEROPHOSPHORYL DIESTER PHOSPHODIESTERASE"/>
    <property type="match status" value="1"/>
</dbReference>
<dbReference type="AlphaFoldDB" id="A0A848QQJ4"/>
<proteinExistence type="predicted"/>
<name>A0A848QQJ4_9SPHN</name>
<accession>A0A848QQJ4</accession>
<dbReference type="GO" id="GO:0006629">
    <property type="term" value="P:lipid metabolic process"/>
    <property type="evidence" value="ECO:0007669"/>
    <property type="project" value="InterPro"/>
</dbReference>
<dbReference type="PANTHER" id="PTHR46211:SF1">
    <property type="entry name" value="GLYCEROPHOSPHODIESTER PHOSPHODIESTERASE, CYTOPLASMIC"/>
    <property type="match status" value="1"/>
</dbReference>
<dbReference type="RefSeq" id="WP_170013756.1">
    <property type="nucleotide sequence ID" value="NZ_JABCRE010000003.1"/>
</dbReference>
<dbReference type="Proteomes" id="UP000561181">
    <property type="component" value="Unassembled WGS sequence"/>
</dbReference>
<dbReference type="InterPro" id="IPR030395">
    <property type="entry name" value="GP_PDE_dom"/>
</dbReference>
<dbReference type="PROSITE" id="PS51704">
    <property type="entry name" value="GP_PDE"/>
    <property type="match status" value="1"/>
</dbReference>
<sequence length="257" mass="28944">MQSLLWNPLDNWRSPAPSPDRVQWLKDWDYAHRGLHGNGVPENSPSGFAEAIGQGIGIELDVQRSRDGRAVVFHDWEFDRLTEEKGPVAQRDAADIEKIFLAGSSDAIPQLGRTLDQVAGQVPILIELKSAFDRRTASLCLAVQRALEGYRGDHAVMSFDPGVSGWFAQHSPRTVRGLVIRETGKPALRSNWKRRRAMWQAKPDFIAYNIIDLPSRFAAQQRKRGLPMLTWTVKSEEQRQTAVNNADALIAEQEQPR</sequence>
<comment type="caution">
    <text evidence="2">The sequence shown here is derived from an EMBL/GenBank/DDBJ whole genome shotgun (WGS) entry which is preliminary data.</text>
</comment>
<reference evidence="2 3" key="1">
    <citation type="submission" date="2020-04" db="EMBL/GenBank/DDBJ databases">
        <authorList>
            <person name="Liu A."/>
        </authorList>
    </citation>
    <scope>NUCLEOTIDE SEQUENCE [LARGE SCALE GENOMIC DNA]</scope>
    <source>
        <strain evidence="2 3">RZ02</strain>
    </source>
</reference>
<protein>
    <submittedName>
        <fullName evidence="2">Glycerophosphodiester phosphodiesterase</fullName>
    </submittedName>
</protein>
<feature type="domain" description="GP-PDE" evidence="1">
    <location>
        <begin position="27"/>
        <end position="257"/>
    </location>
</feature>
<evidence type="ECO:0000313" key="3">
    <source>
        <dbReference type="Proteomes" id="UP000561181"/>
    </source>
</evidence>
<dbReference type="InterPro" id="IPR017946">
    <property type="entry name" value="PLC-like_Pdiesterase_TIM-brl"/>
</dbReference>
<dbReference type="Gene3D" id="3.20.20.190">
    <property type="entry name" value="Phosphatidylinositol (PI) phosphodiesterase"/>
    <property type="match status" value="1"/>
</dbReference>
<evidence type="ECO:0000259" key="1">
    <source>
        <dbReference type="PROSITE" id="PS51704"/>
    </source>
</evidence>
<evidence type="ECO:0000313" key="2">
    <source>
        <dbReference type="EMBL" id="NMW32847.1"/>
    </source>
</evidence>